<dbReference type="PANTHER" id="PTHR22726">
    <property type="entry name" value="METALLOENDOPEPTIDASE OMA1"/>
    <property type="match status" value="1"/>
</dbReference>
<dbReference type="AlphaFoldDB" id="A0A482XKC6"/>
<keyword evidence="13" id="KW-1185">Reference proteome</keyword>
<name>A0A482XKC6_LAOST</name>
<dbReference type="STRING" id="195883.A0A482XKC6"/>
<comment type="cofactor">
    <cofactor evidence="9">
        <name>Zn(2+)</name>
        <dbReference type="ChEBI" id="CHEBI:29105"/>
    </cofactor>
    <text evidence="9">Binds 1 zinc ion per subunit.</text>
</comment>
<dbReference type="GO" id="GO:0006515">
    <property type="term" value="P:protein quality control for misfolded or incompletely synthesized proteins"/>
    <property type="evidence" value="ECO:0007669"/>
    <property type="project" value="TreeGrafter"/>
</dbReference>
<keyword evidence="3 9" id="KW-0378">Hydrolase</keyword>
<evidence type="ECO:0000256" key="1">
    <source>
        <dbReference type="ARBA" id="ARBA00022670"/>
    </source>
</evidence>
<evidence type="ECO:0000256" key="4">
    <source>
        <dbReference type="ARBA" id="ARBA00022833"/>
    </source>
</evidence>
<dbReference type="InterPro" id="IPR001915">
    <property type="entry name" value="Peptidase_M48"/>
</dbReference>
<keyword evidence="10" id="KW-0812">Transmembrane</keyword>
<evidence type="ECO:0000256" key="3">
    <source>
        <dbReference type="ARBA" id="ARBA00022801"/>
    </source>
</evidence>
<feature type="transmembrane region" description="Helical" evidence="10">
    <location>
        <begin position="236"/>
        <end position="255"/>
    </location>
</feature>
<protein>
    <recommendedName>
        <fullName evidence="7">Metalloendopeptidase OMA1, mitochondrial</fullName>
    </recommendedName>
    <alternativeName>
        <fullName evidence="8">Overlapping with the m-AAA protease 1 homolog</fullName>
    </alternativeName>
</protein>
<evidence type="ECO:0000313" key="13">
    <source>
        <dbReference type="Proteomes" id="UP000291343"/>
    </source>
</evidence>
<dbReference type="Proteomes" id="UP000291343">
    <property type="component" value="Unassembled WGS sequence"/>
</dbReference>
<accession>A0A482XKC6</accession>
<dbReference type="PANTHER" id="PTHR22726:SF1">
    <property type="entry name" value="METALLOENDOPEPTIDASE OMA1, MITOCHONDRIAL"/>
    <property type="match status" value="1"/>
</dbReference>
<evidence type="ECO:0000256" key="8">
    <source>
        <dbReference type="ARBA" id="ARBA00042978"/>
    </source>
</evidence>
<evidence type="ECO:0000256" key="2">
    <source>
        <dbReference type="ARBA" id="ARBA00022723"/>
    </source>
</evidence>
<comment type="similarity">
    <text evidence="6 9">Belongs to the peptidase M48 family.</text>
</comment>
<evidence type="ECO:0000313" key="12">
    <source>
        <dbReference type="EMBL" id="RZF46283.1"/>
    </source>
</evidence>
<dbReference type="SMR" id="A0A482XKC6"/>
<dbReference type="GO" id="GO:0046872">
    <property type="term" value="F:metal ion binding"/>
    <property type="evidence" value="ECO:0007669"/>
    <property type="project" value="UniProtKB-KW"/>
</dbReference>
<proteinExistence type="inferred from homology"/>
<keyword evidence="1 9" id="KW-0645">Protease</keyword>
<dbReference type="EMBL" id="QKKF02006563">
    <property type="protein sequence ID" value="RZF46283.1"/>
    <property type="molecule type" value="Genomic_DNA"/>
</dbReference>
<dbReference type="OrthoDB" id="7464992at2759"/>
<organism evidence="12 13">
    <name type="scientific">Laodelphax striatellus</name>
    <name type="common">Small brown planthopper</name>
    <name type="synonym">Delphax striatella</name>
    <dbReference type="NCBI Taxonomy" id="195883"/>
    <lineage>
        <taxon>Eukaryota</taxon>
        <taxon>Metazoa</taxon>
        <taxon>Ecdysozoa</taxon>
        <taxon>Arthropoda</taxon>
        <taxon>Hexapoda</taxon>
        <taxon>Insecta</taxon>
        <taxon>Pterygota</taxon>
        <taxon>Neoptera</taxon>
        <taxon>Paraneoptera</taxon>
        <taxon>Hemiptera</taxon>
        <taxon>Auchenorrhyncha</taxon>
        <taxon>Fulgoroidea</taxon>
        <taxon>Delphacidae</taxon>
        <taxon>Criomorphinae</taxon>
        <taxon>Laodelphax</taxon>
    </lineage>
</organism>
<evidence type="ECO:0000256" key="7">
    <source>
        <dbReference type="ARBA" id="ARBA00040360"/>
    </source>
</evidence>
<comment type="caution">
    <text evidence="12">The sequence shown here is derived from an EMBL/GenBank/DDBJ whole genome shotgun (WGS) entry which is preliminary data.</text>
</comment>
<gene>
    <name evidence="12" type="ORF">LSTR_LSTR014361</name>
</gene>
<keyword evidence="4 9" id="KW-0862">Zinc</keyword>
<evidence type="ECO:0000259" key="11">
    <source>
        <dbReference type="Pfam" id="PF01435"/>
    </source>
</evidence>
<evidence type="ECO:0000256" key="6">
    <source>
        <dbReference type="ARBA" id="ARBA00038233"/>
    </source>
</evidence>
<keyword evidence="10" id="KW-1133">Transmembrane helix</keyword>
<dbReference type="CDD" id="cd07331">
    <property type="entry name" value="M48C_Oma1_like"/>
    <property type="match status" value="1"/>
</dbReference>
<reference evidence="12 13" key="1">
    <citation type="journal article" date="2017" name="Gigascience">
        <title>Genome sequence of the small brown planthopper, Laodelphax striatellus.</title>
        <authorList>
            <person name="Zhu J."/>
            <person name="Jiang F."/>
            <person name="Wang X."/>
            <person name="Yang P."/>
            <person name="Bao Y."/>
            <person name="Zhao W."/>
            <person name="Wang W."/>
            <person name="Lu H."/>
            <person name="Wang Q."/>
            <person name="Cui N."/>
            <person name="Li J."/>
            <person name="Chen X."/>
            <person name="Luo L."/>
            <person name="Yu J."/>
            <person name="Kang L."/>
            <person name="Cui F."/>
        </authorList>
    </citation>
    <scope>NUCLEOTIDE SEQUENCE [LARGE SCALE GENOMIC DNA]</scope>
    <source>
        <strain evidence="12">Lst14</strain>
    </source>
</reference>
<keyword evidence="10" id="KW-0472">Membrane</keyword>
<keyword evidence="5 9" id="KW-0482">Metalloprotease</keyword>
<feature type="domain" description="Peptidase M48" evidence="11">
    <location>
        <begin position="152"/>
        <end position="336"/>
    </location>
</feature>
<dbReference type="InParanoid" id="A0A482XKC6"/>
<evidence type="ECO:0000256" key="9">
    <source>
        <dbReference type="RuleBase" id="RU003983"/>
    </source>
</evidence>
<sequence>MMAFTVLVETFKEIIKESIKQQLRNHSIGQFGRRCLKLDNYIFLRRTLVSHQIITSRNIFTGTAYFQRPPIPHLDKFSARPAKGKAIVIVGLGLLASGYYFTHLEESPITKRKRFMVFDNQSVAKLSTKVNQDMLASFKPFMLTPGHPKFRKVSDVVNSLLGANKDVVYISKIPWKLTVVNKPVVNAFVMVDGHIIVFSGMIDLCQNSDQLAAVLGHELSHVILEHIPEKISNAHLLSIIMMIPLLVIFTIFPLAKAVLLESLLSHLAQLAITLPFSRKLEVEADEVGMLLAARACFDVREASKLWERMAKKSKGEPPVFLSTHPSHESRKERLKTLAGPAMEMRKAYGCPPLN</sequence>
<keyword evidence="2" id="KW-0479">Metal-binding</keyword>
<dbReference type="InterPro" id="IPR051156">
    <property type="entry name" value="Mito/Outer_Membr_Metalloprot"/>
</dbReference>
<dbReference type="GO" id="GO:0034982">
    <property type="term" value="P:mitochondrial protein processing"/>
    <property type="evidence" value="ECO:0007669"/>
    <property type="project" value="TreeGrafter"/>
</dbReference>
<feature type="transmembrane region" description="Helical" evidence="10">
    <location>
        <begin position="86"/>
        <end position="104"/>
    </location>
</feature>
<evidence type="ECO:0000256" key="5">
    <source>
        <dbReference type="ARBA" id="ARBA00023049"/>
    </source>
</evidence>
<dbReference type="GO" id="GO:0004222">
    <property type="term" value="F:metalloendopeptidase activity"/>
    <property type="evidence" value="ECO:0007669"/>
    <property type="project" value="InterPro"/>
</dbReference>
<dbReference type="GO" id="GO:0005743">
    <property type="term" value="C:mitochondrial inner membrane"/>
    <property type="evidence" value="ECO:0007669"/>
    <property type="project" value="TreeGrafter"/>
</dbReference>
<dbReference type="Gene3D" id="3.30.2010.10">
    <property type="entry name" value="Metalloproteases ('zincins'), catalytic domain"/>
    <property type="match status" value="1"/>
</dbReference>
<dbReference type="Pfam" id="PF01435">
    <property type="entry name" value="Peptidase_M48"/>
    <property type="match status" value="1"/>
</dbReference>
<evidence type="ECO:0000256" key="10">
    <source>
        <dbReference type="SAM" id="Phobius"/>
    </source>
</evidence>